<dbReference type="InterPro" id="IPR000073">
    <property type="entry name" value="AB_hydrolase_1"/>
</dbReference>
<evidence type="ECO:0000313" key="3">
    <source>
        <dbReference type="Proteomes" id="UP000234530"/>
    </source>
</evidence>
<dbReference type="PRINTS" id="PR00111">
    <property type="entry name" value="ABHYDROLASE"/>
</dbReference>
<dbReference type="RefSeq" id="WP_101753693.1">
    <property type="nucleotide sequence ID" value="NZ_CP025430.1"/>
</dbReference>
<feature type="domain" description="AB hydrolase-1" evidence="1">
    <location>
        <begin position="26"/>
        <end position="250"/>
    </location>
</feature>
<dbReference type="InterPro" id="IPR050266">
    <property type="entry name" value="AB_hydrolase_sf"/>
</dbReference>
<dbReference type="Pfam" id="PF12697">
    <property type="entry name" value="Abhydrolase_6"/>
    <property type="match status" value="1"/>
</dbReference>
<dbReference type="NCBIfam" id="TIGR02427">
    <property type="entry name" value="protocat_pcaD"/>
    <property type="match status" value="1"/>
</dbReference>
<dbReference type="AlphaFoldDB" id="A0A2H5F2E4"/>
<dbReference type="EMBL" id="CP025430">
    <property type="protein sequence ID" value="AUH65720.1"/>
    <property type="molecule type" value="Genomic_DNA"/>
</dbReference>
<dbReference type="KEGG" id="pzh:CX676_17455"/>
<accession>A0A2H5F2E4</accession>
<dbReference type="Gene3D" id="3.40.50.1820">
    <property type="entry name" value="alpha/beta hydrolase"/>
    <property type="match status" value="1"/>
</dbReference>
<evidence type="ECO:0000313" key="2">
    <source>
        <dbReference type="EMBL" id="AUH65720.1"/>
    </source>
</evidence>
<dbReference type="InterPro" id="IPR029058">
    <property type="entry name" value="AB_hydrolase_fold"/>
</dbReference>
<dbReference type="Proteomes" id="UP000234530">
    <property type="component" value="Chromosome"/>
</dbReference>
<keyword evidence="3" id="KW-1185">Reference proteome</keyword>
<dbReference type="OrthoDB" id="9793083at2"/>
<evidence type="ECO:0000259" key="1">
    <source>
        <dbReference type="Pfam" id="PF12697"/>
    </source>
</evidence>
<name>A0A2H5F2E4_9RHOB</name>
<reference evidence="2 3" key="1">
    <citation type="journal article" date="2013" name="Antonie Van Leeuwenhoek">
        <title>Paracoccus zhejiangensis sp. nov., isolated from activated sludge in wastewater-treatment system.</title>
        <authorList>
            <person name="Wu Z.G."/>
            <person name="Zhang D.F."/>
            <person name="Liu Y.L."/>
            <person name="Wang F."/>
            <person name="Jiang X."/>
            <person name="Li C."/>
            <person name="Li S.P."/>
            <person name="Hong Q."/>
            <person name="Li W.J."/>
        </authorList>
    </citation>
    <scope>NUCLEOTIDE SEQUENCE [LARGE SCALE GENOMIC DNA]</scope>
    <source>
        <strain evidence="2 3">J6</strain>
    </source>
</reference>
<dbReference type="PANTHER" id="PTHR43798">
    <property type="entry name" value="MONOACYLGLYCEROL LIPASE"/>
    <property type="match status" value="1"/>
</dbReference>
<gene>
    <name evidence="2" type="primary">pcaD</name>
    <name evidence="2" type="ORF">CX676_17455</name>
</gene>
<proteinExistence type="predicted"/>
<dbReference type="GO" id="GO:0042952">
    <property type="term" value="P:beta-ketoadipate pathway"/>
    <property type="evidence" value="ECO:0007669"/>
    <property type="project" value="InterPro"/>
</dbReference>
<dbReference type="GO" id="GO:0047570">
    <property type="term" value="F:3-oxoadipate enol-lactonase activity"/>
    <property type="evidence" value="ECO:0007669"/>
    <property type="project" value="InterPro"/>
</dbReference>
<sequence length="262" mass="27695">MVDVLDLGHVRLHVADEGPRDAPAVIFANSLGTDFRLWDAILPHLPPGLRIVRADKRGHGLSQTTGPISIDDLADDVAGIIAALELDRPVYVGLSIGGLIGQSLALRHGDAIGGLVLSNTAAKIGESTIWTDRIAAIEAGGIGVIAEPTMERWFSPAFRATPDCGAWKLMLERQDQAGYLACCRAIAEADFRERLAGVQGPVLCIGGSLDGSTPPEAMRDLTDRISGARLEIIEGVGHLPCVEAPALYADLLAGHLRDIGHI</sequence>
<dbReference type="InterPro" id="IPR026968">
    <property type="entry name" value="PcaD/CatD"/>
</dbReference>
<protein>
    <submittedName>
        <fullName evidence="2">3-oxoadipate enol-lactonase</fullName>
    </submittedName>
</protein>
<dbReference type="SUPFAM" id="SSF53474">
    <property type="entry name" value="alpha/beta-Hydrolases"/>
    <property type="match status" value="1"/>
</dbReference>
<organism evidence="2 3">
    <name type="scientific">Paracoccus zhejiangensis</name>
    <dbReference type="NCBI Taxonomy" id="1077935"/>
    <lineage>
        <taxon>Bacteria</taxon>
        <taxon>Pseudomonadati</taxon>
        <taxon>Pseudomonadota</taxon>
        <taxon>Alphaproteobacteria</taxon>
        <taxon>Rhodobacterales</taxon>
        <taxon>Paracoccaceae</taxon>
        <taxon>Paracoccus</taxon>
    </lineage>
</organism>